<dbReference type="Gene3D" id="3.40.50.300">
    <property type="entry name" value="P-loop containing nucleotide triphosphate hydrolases"/>
    <property type="match status" value="1"/>
</dbReference>
<dbReference type="InterPro" id="IPR027417">
    <property type="entry name" value="P-loop_NTPase"/>
</dbReference>
<keyword evidence="5" id="KW-1185">Reference proteome</keyword>
<dbReference type="InterPro" id="IPR053137">
    <property type="entry name" value="NLR-like"/>
</dbReference>
<dbReference type="PANTHER" id="PTHR46082:SF11">
    <property type="entry name" value="AAA+ ATPASE DOMAIN-CONTAINING PROTEIN-RELATED"/>
    <property type="match status" value="1"/>
</dbReference>
<dbReference type="PROSITE" id="PS50005">
    <property type="entry name" value="TPR"/>
    <property type="match status" value="1"/>
</dbReference>
<dbReference type="SUPFAM" id="SSF52540">
    <property type="entry name" value="P-loop containing nucleoside triphosphate hydrolases"/>
    <property type="match status" value="1"/>
</dbReference>
<evidence type="ECO:0000313" key="5">
    <source>
        <dbReference type="Proteomes" id="UP000284706"/>
    </source>
</evidence>
<dbReference type="InterPro" id="IPR041664">
    <property type="entry name" value="AAA_16"/>
</dbReference>
<evidence type="ECO:0000313" key="4">
    <source>
        <dbReference type="EMBL" id="PPQ96825.1"/>
    </source>
</evidence>
<dbReference type="InParanoid" id="A0A409Y1D8"/>
<dbReference type="Pfam" id="PF13424">
    <property type="entry name" value="TPR_12"/>
    <property type="match status" value="2"/>
</dbReference>
<accession>A0A409Y1D8</accession>
<dbReference type="Proteomes" id="UP000284706">
    <property type="component" value="Unassembled WGS sequence"/>
</dbReference>
<evidence type="ECO:0000256" key="1">
    <source>
        <dbReference type="PROSITE-ProRule" id="PRU00339"/>
    </source>
</evidence>
<dbReference type="Pfam" id="PF13191">
    <property type="entry name" value="AAA_16"/>
    <property type="match status" value="1"/>
</dbReference>
<name>A0A409Y1D8_9AGAR</name>
<feature type="domain" description="Orc1-like AAA ATPase" evidence="3">
    <location>
        <begin position="80"/>
        <end position="146"/>
    </location>
</feature>
<evidence type="ECO:0000256" key="2">
    <source>
        <dbReference type="SAM" id="MobiDB-lite"/>
    </source>
</evidence>
<sequence>MSSVPSSRCDKAQDVAIVNGSLNVVGRDQINIDQSVHTHVYHGATIAADTLEQSDSKNAAGHPNPPEGPIKNAPNPSALFQGRRSELNELKKFFKPCTAGDSCARRSLLVYGMGGMGKTQLCRKFAAETSDQFTHIFWIDGSTPETISLALKNLAGPKTTTSDDPVAAALQWISRLDGKWLLVFDNAEEHIHRFIPPGTSGNILITSRNRSVGRSTGFNSMEIHQMEEKDAVILLLKASCLDHTPDPTVFHATAKAIVNTLYCLPLAVDQAGAAIESGLCNINDYLQLYSRCRKTLLDDKFFGKASEYEQTVYGTWELSFQKIESISLATDPSGLPFSPHEAQTAIAILGIFAYLHHDNISMEIFRAAGTNWIKMDENERPAILCNHDLLQVDRNGKWDQLHFKHGIRVLLGFSLIKLDSYTANYSVHPLVHSWIQDRLPFIMQQRKCEEATKFLSCSVSLNLTSNNHQFLQQLVPHIQANSEGYMSFNCVATYDKNDCLNLGYCFKECGIWSKAEELFHWAWEICTNKLGREHPDTLTSMANLATIFYKQGRWKEAKELGVKVLGMRKSVLGMEHPDTLTSMSNLALTFCNQGQWRAAKDLEAEVLEIRKRVLGKEHPDTLTSTSNLALIFWSQGQWKESNELEVEVLDIRRRVLGTEHPDTLTSMSNLSLTFWSQGQWSEAEELEVKVLNFRKRLLGTEHPDTLTSMANLASIFWDQGQWRDAKELEAEVLDIRKRVLGTEHPDTLTSMSNLALTFWSQGQWKEAEVLEVEVLEIRKRVLGREHPDTLISMANLASTFKDQGRLKEAEELRVEVLGIRKRVLGTEHPDTLTSMSNLALMFWHQGRLTEAEELRVEVLDIHKRVLGTEHPDTLTSMANLASTFTSQGRLKEAEGLGFEVLDIRKRMLGPEHPLTLTSMASLASTFWHQGQWEKAEELEVEVLNIHKRVLGTEHPKTLTALHSLGLTYQSQQRWDEADELLTQAVELSRKILGGDHPDTQLRVSDLTDFFEEKTKAYASLRRSSKMRKLLKRTWHRILT</sequence>
<dbReference type="GO" id="GO:0043531">
    <property type="term" value="F:ADP binding"/>
    <property type="evidence" value="ECO:0007669"/>
    <property type="project" value="InterPro"/>
</dbReference>
<dbReference type="AlphaFoldDB" id="A0A409Y1D8"/>
<dbReference type="InterPro" id="IPR011990">
    <property type="entry name" value="TPR-like_helical_dom_sf"/>
</dbReference>
<dbReference type="PRINTS" id="PR00381">
    <property type="entry name" value="KINESINLIGHT"/>
</dbReference>
<dbReference type="SMART" id="SM00028">
    <property type="entry name" value="TPR"/>
    <property type="match status" value="7"/>
</dbReference>
<protein>
    <recommendedName>
        <fullName evidence="3">Orc1-like AAA ATPase domain-containing protein</fullName>
    </recommendedName>
</protein>
<reference evidence="4 5" key="1">
    <citation type="journal article" date="2018" name="Evol. Lett.">
        <title>Horizontal gene cluster transfer increased hallucinogenic mushroom diversity.</title>
        <authorList>
            <person name="Reynolds H.T."/>
            <person name="Vijayakumar V."/>
            <person name="Gluck-Thaler E."/>
            <person name="Korotkin H.B."/>
            <person name="Matheny P.B."/>
            <person name="Slot J.C."/>
        </authorList>
    </citation>
    <scope>NUCLEOTIDE SEQUENCE [LARGE SCALE GENOMIC DNA]</scope>
    <source>
        <strain evidence="4 5">SRW20</strain>
    </source>
</reference>
<feature type="region of interest" description="Disordered" evidence="2">
    <location>
        <begin position="55"/>
        <end position="75"/>
    </location>
</feature>
<dbReference type="OrthoDB" id="20872at2759"/>
<dbReference type="EMBL" id="NHYE01001319">
    <property type="protein sequence ID" value="PPQ96825.1"/>
    <property type="molecule type" value="Genomic_DNA"/>
</dbReference>
<dbReference type="PANTHER" id="PTHR46082">
    <property type="entry name" value="ATP/GTP-BINDING PROTEIN-RELATED"/>
    <property type="match status" value="1"/>
</dbReference>
<gene>
    <name evidence="4" type="ORF">CVT26_005994</name>
</gene>
<evidence type="ECO:0000259" key="3">
    <source>
        <dbReference type="Pfam" id="PF13191"/>
    </source>
</evidence>
<proteinExistence type="predicted"/>
<dbReference type="SUPFAM" id="SSF48452">
    <property type="entry name" value="TPR-like"/>
    <property type="match status" value="4"/>
</dbReference>
<feature type="repeat" description="TPR" evidence="1">
    <location>
        <begin position="958"/>
        <end position="991"/>
    </location>
</feature>
<organism evidence="4 5">
    <name type="scientific">Gymnopilus dilepis</name>
    <dbReference type="NCBI Taxonomy" id="231916"/>
    <lineage>
        <taxon>Eukaryota</taxon>
        <taxon>Fungi</taxon>
        <taxon>Dikarya</taxon>
        <taxon>Basidiomycota</taxon>
        <taxon>Agaricomycotina</taxon>
        <taxon>Agaricomycetes</taxon>
        <taxon>Agaricomycetidae</taxon>
        <taxon>Agaricales</taxon>
        <taxon>Agaricineae</taxon>
        <taxon>Hymenogastraceae</taxon>
        <taxon>Gymnopilus</taxon>
    </lineage>
</organism>
<dbReference type="STRING" id="231916.A0A409Y1D8"/>
<keyword evidence="1" id="KW-0802">TPR repeat</keyword>
<dbReference type="InterPro" id="IPR019734">
    <property type="entry name" value="TPR_rpt"/>
</dbReference>
<dbReference type="Pfam" id="PF13374">
    <property type="entry name" value="TPR_10"/>
    <property type="match status" value="7"/>
</dbReference>
<dbReference type="Gene3D" id="1.25.40.10">
    <property type="entry name" value="Tetratricopeptide repeat domain"/>
    <property type="match status" value="3"/>
</dbReference>
<comment type="caution">
    <text evidence="4">The sequence shown here is derived from an EMBL/GenBank/DDBJ whole genome shotgun (WGS) entry which is preliminary data.</text>
</comment>